<reference evidence="2 3" key="1">
    <citation type="submission" date="2018-10" db="EMBL/GenBank/DDBJ databases">
        <title>Phylogenomics of Brevibacillus.</title>
        <authorList>
            <person name="Dunlap C."/>
        </authorList>
    </citation>
    <scope>NUCLEOTIDE SEQUENCE [LARGE SCALE GENOMIC DNA]</scope>
    <source>
        <strain evidence="2 3">DSM 100115</strain>
    </source>
</reference>
<dbReference type="PANTHER" id="PTHR39966">
    <property type="entry name" value="BLL2471 PROTEIN-RELATED"/>
    <property type="match status" value="1"/>
</dbReference>
<dbReference type="Gene3D" id="1.20.120.520">
    <property type="entry name" value="nmb1532 protein domain like"/>
    <property type="match status" value="1"/>
</dbReference>
<comment type="caution">
    <text evidence="2">The sequence shown here is derived from an EMBL/GenBank/DDBJ whole genome shotgun (WGS) entry which is preliminary data.</text>
</comment>
<feature type="domain" description="Hemerythrin-like" evidence="1">
    <location>
        <begin position="19"/>
        <end position="144"/>
    </location>
</feature>
<dbReference type="InterPro" id="IPR012312">
    <property type="entry name" value="Hemerythrin-like"/>
</dbReference>
<dbReference type="RefSeq" id="WP_122906372.1">
    <property type="nucleotide sequence ID" value="NZ_RHHS01000048.1"/>
</dbReference>
<dbReference type="OrthoDB" id="9792554at2"/>
<accession>A0A3M8AQZ6</accession>
<dbReference type="PANTHER" id="PTHR39966:SF1">
    <property type="entry name" value="HEMERYTHRIN-LIKE DOMAIN-CONTAINING PROTEIN"/>
    <property type="match status" value="1"/>
</dbReference>
<gene>
    <name evidence="2" type="ORF">EDM57_19555</name>
</gene>
<dbReference type="EMBL" id="RHHS01000048">
    <property type="protein sequence ID" value="RNB53493.1"/>
    <property type="molecule type" value="Genomic_DNA"/>
</dbReference>
<dbReference type="AlphaFoldDB" id="A0A3M8AQZ6"/>
<dbReference type="GO" id="GO:0005886">
    <property type="term" value="C:plasma membrane"/>
    <property type="evidence" value="ECO:0007669"/>
    <property type="project" value="TreeGrafter"/>
</dbReference>
<protein>
    <submittedName>
        <fullName evidence="2">Hemerythrin domain-containing protein</fullName>
    </submittedName>
</protein>
<proteinExistence type="predicted"/>
<evidence type="ECO:0000313" key="3">
    <source>
        <dbReference type="Proteomes" id="UP000268829"/>
    </source>
</evidence>
<evidence type="ECO:0000259" key="1">
    <source>
        <dbReference type="Pfam" id="PF01814"/>
    </source>
</evidence>
<organism evidence="2 3">
    <name type="scientific">Brevibacillus gelatini</name>
    <dbReference type="NCBI Taxonomy" id="1655277"/>
    <lineage>
        <taxon>Bacteria</taxon>
        <taxon>Bacillati</taxon>
        <taxon>Bacillota</taxon>
        <taxon>Bacilli</taxon>
        <taxon>Bacillales</taxon>
        <taxon>Paenibacillaceae</taxon>
        <taxon>Brevibacillus</taxon>
    </lineage>
</organism>
<sequence length="172" mass="19575">MQRGCSMGMNPEQPILCTALAQLKKEHGPLVEKMLELQQLAAQFVHAEAIRKEELLVELQAQTAAFIAELEPHSAREENVLFPMMAKYIGKETGPIAVMEYEHEQAKRLLNRFLEDGFPDYLQNAVETLRGHFQKEEQVLFPMAEKMLSEEEKQHLLEKIATRPADGVGDCQ</sequence>
<keyword evidence="3" id="KW-1185">Reference proteome</keyword>
<name>A0A3M8AQZ6_9BACL</name>
<dbReference type="Proteomes" id="UP000268829">
    <property type="component" value="Unassembled WGS sequence"/>
</dbReference>
<evidence type="ECO:0000313" key="2">
    <source>
        <dbReference type="EMBL" id="RNB53493.1"/>
    </source>
</evidence>
<dbReference type="Pfam" id="PF01814">
    <property type="entry name" value="Hemerythrin"/>
    <property type="match status" value="1"/>
</dbReference>